<comment type="similarity">
    <text evidence="4 10">Belongs to the glycosyl hydrolase 10 (cellulase F) family.</text>
</comment>
<dbReference type="GO" id="GO:0045493">
    <property type="term" value="P:xylan catabolic process"/>
    <property type="evidence" value="ECO:0007669"/>
    <property type="project" value="UniProtKB-KW"/>
</dbReference>
<feature type="signal peptide" evidence="12">
    <location>
        <begin position="1"/>
        <end position="20"/>
    </location>
</feature>
<evidence type="ECO:0000256" key="2">
    <source>
        <dbReference type="ARBA" id="ARBA00004613"/>
    </source>
</evidence>
<reference evidence="14 15" key="1">
    <citation type="submission" date="2022-03" db="EMBL/GenBank/DDBJ databases">
        <title>Genome data of Colletotrichum spp.</title>
        <authorList>
            <person name="Utami Y.D."/>
            <person name="Hiruma K."/>
        </authorList>
    </citation>
    <scope>NUCLEOTIDE SEQUENCE [LARGE SCALE GENOMIC DNA]</scope>
    <source>
        <strain evidence="14 15">MAFF 239500</strain>
    </source>
</reference>
<evidence type="ECO:0000256" key="11">
    <source>
        <dbReference type="SAM" id="MobiDB-lite"/>
    </source>
</evidence>
<keyword evidence="12" id="KW-0732">Signal</keyword>
<evidence type="ECO:0000256" key="3">
    <source>
        <dbReference type="ARBA" id="ARBA00004851"/>
    </source>
</evidence>
<gene>
    <name evidence="14" type="ORF">ColSpa_12138</name>
</gene>
<keyword evidence="5" id="KW-0964">Secreted</keyword>
<keyword evidence="15" id="KW-1185">Reference proteome</keyword>
<keyword evidence="8 10" id="KW-0119">Carbohydrate metabolism</keyword>
<dbReference type="Proteomes" id="UP001055115">
    <property type="component" value="Unassembled WGS sequence"/>
</dbReference>
<evidence type="ECO:0000256" key="7">
    <source>
        <dbReference type="ARBA" id="ARBA00022801"/>
    </source>
</evidence>
<comment type="subcellular location">
    <subcellularLocation>
        <location evidence="2">Secreted</location>
    </subcellularLocation>
</comment>
<name>A0AA37PGZ2_9PEZI</name>
<dbReference type="EMBL" id="BQXU01000057">
    <property type="protein sequence ID" value="GKT51957.1"/>
    <property type="molecule type" value="Genomic_DNA"/>
</dbReference>
<dbReference type="RefSeq" id="XP_049134307.1">
    <property type="nucleotide sequence ID" value="XM_049278350.1"/>
</dbReference>
<sequence length="676" mass="69642">MRFSAAILAGLLVLADHSSAAGLHELAVKAGKKYFGTATDNGELSDSAYTSITKDANLFGQMTPGNGQKWDYVEATQGIFTYSYADVVPDFAKKNGQILRCHTLLYRAQTPSWVTNGKWTKAQMTSVITTHINNVVGHYKGECYAWDVANEAIDDDGNYRQDTAFYNVLGLDYMTLAFNTAHAADPAAKLYYNDYNIENVNAKQQKTLELVRFIQESGAPIHGVGMQGHFIVGSMPSQEDLETAANQYTALGVEVAYTEFDVKFTSLPYTAAGLKSQGDAYAAVIKACLNVEGCVGWTIWDWTDKYSWVPGTFPGQGGACLWNSNFEPKPAYYSVSSALAAAATKASSSSALPATTNTVVATSSASSAVVSVSTSASAAEVSTSSSTAAGAATTTTKAASSAVVASGTKTASIVFTSTSSQASNATALPPSATIIPPSATVLPSNATVLHPNATAFFPNGTATLTRPAGGITTLPGGVVPSISGGVIESTSTPVIGRPSTVTLPGDIQTVSLTQTAIPNPISSAGNGGDSPSPTYSAGTGGDSAVTAAPSYTTSTITATNIYTITSCAADVPDCPGRIGSPTTEIIVITTTVPCSQTTAIPGVPTAAAVTSGARPWDNDTITSSAGPKASTLRSVTLGMDTTPAPTKALVAPGGSAGCKKRRRRARRHALVATHDA</sequence>
<dbReference type="GeneID" id="73332940"/>
<dbReference type="PANTHER" id="PTHR31490">
    <property type="entry name" value="GLYCOSYL HYDROLASE"/>
    <property type="match status" value="1"/>
</dbReference>
<protein>
    <recommendedName>
        <fullName evidence="10">Beta-xylanase</fullName>
        <ecNumber evidence="10">3.2.1.8</ecNumber>
    </recommendedName>
</protein>
<evidence type="ECO:0000313" key="14">
    <source>
        <dbReference type="EMBL" id="GKT51957.1"/>
    </source>
</evidence>
<evidence type="ECO:0000313" key="15">
    <source>
        <dbReference type="Proteomes" id="UP001055115"/>
    </source>
</evidence>
<evidence type="ECO:0000256" key="5">
    <source>
        <dbReference type="ARBA" id="ARBA00022525"/>
    </source>
</evidence>
<dbReference type="Gene3D" id="3.20.20.80">
    <property type="entry name" value="Glycosidases"/>
    <property type="match status" value="1"/>
</dbReference>
<dbReference type="AlphaFoldDB" id="A0AA37PGZ2"/>
<comment type="caution">
    <text evidence="14">The sequence shown here is derived from an EMBL/GenBank/DDBJ whole genome shotgun (WGS) entry which is preliminary data.</text>
</comment>
<evidence type="ECO:0000256" key="4">
    <source>
        <dbReference type="ARBA" id="ARBA00007495"/>
    </source>
</evidence>
<dbReference type="PROSITE" id="PS51760">
    <property type="entry name" value="GH10_2"/>
    <property type="match status" value="1"/>
</dbReference>
<keyword evidence="6" id="KW-0858">Xylan degradation</keyword>
<dbReference type="GO" id="GO:0005576">
    <property type="term" value="C:extracellular region"/>
    <property type="evidence" value="ECO:0007669"/>
    <property type="project" value="UniProtKB-SubCell"/>
</dbReference>
<accession>A0AA37PGZ2</accession>
<dbReference type="InterPro" id="IPR044846">
    <property type="entry name" value="GH10"/>
</dbReference>
<dbReference type="Pfam" id="PF00331">
    <property type="entry name" value="Glyco_hydro_10"/>
    <property type="match status" value="1"/>
</dbReference>
<evidence type="ECO:0000256" key="12">
    <source>
        <dbReference type="SAM" id="SignalP"/>
    </source>
</evidence>
<dbReference type="PANTHER" id="PTHR31490:SF35">
    <property type="entry name" value="ENDO-1,4-BETA-XYLANASE"/>
    <property type="match status" value="1"/>
</dbReference>
<evidence type="ECO:0000256" key="1">
    <source>
        <dbReference type="ARBA" id="ARBA00000681"/>
    </source>
</evidence>
<dbReference type="SMART" id="SM00633">
    <property type="entry name" value="Glyco_10"/>
    <property type="match status" value="1"/>
</dbReference>
<dbReference type="GO" id="GO:0031176">
    <property type="term" value="F:endo-1,4-beta-xylanase activity"/>
    <property type="evidence" value="ECO:0007669"/>
    <property type="project" value="UniProtKB-EC"/>
</dbReference>
<dbReference type="PRINTS" id="PR00134">
    <property type="entry name" value="GLHYDRLASE10"/>
</dbReference>
<evidence type="ECO:0000256" key="6">
    <source>
        <dbReference type="ARBA" id="ARBA00022651"/>
    </source>
</evidence>
<feature type="chain" id="PRO_5041252463" description="Beta-xylanase" evidence="12">
    <location>
        <begin position="21"/>
        <end position="676"/>
    </location>
</feature>
<keyword evidence="7 10" id="KW-0378">Hydrolase</keyword>
<evidence type="ECO:0000256" key="9">
    <source>
        <dbReference type="ARBA" id="ARBA00023326"/>
    </source>
</evidence>
<organism evidence="14 15">
    <name type="scientific">Colletotrichum spaethianum</name>
    <dbReference type="NCBI Taxonomy" id="700344"/>
    <lineage>
        <taxon>Eukaryota</taxon>
        <taxon>Fungi</taxon>
        <taxon>Dikarya</taxon>
        <taxon>Ascomycota</taxon>
        <taxon>Pezizomycotina</taxon>
        <taxon>Sordariomycetes</taxon>
        <taxon>Hypocreomycetidae</taxon>
        <taxon>Glomerellales</taxon>
        <taxon>Glomerellaceae</taxon>
        <taxon>Colletotrichum</taxon>
        <taxon>Colletotrichum spaethianum species complex</taxon>
    </lineage>
</organism>
<feature type="compositionally biased region" description="Polar residues" evidence="11">
    <location>
        <begin position="518"/>
        <end position="537"/>
    </location>
</feature>
<keyword evidence="9 10" id="KW-0624">Polysaccharide degradation</keyword>
<evidence type="ECO:0000256" key="8">
    <source>
        <dbReference type="ARBA" id="ARBA00023277"/>
    </source>
</evidence>
<dbReference type="InterPro" id="IPR001000">
    <property type="entry name" value="GH10_dom"/>
</dbReference>
<dbReference type="InterPro" id="IPR017853">
    <property type="entry name" value="GH"/>
</dbReference>
<feature type="region of interest" description="Disordered" evidence="11">
    <location>
        <begin position="518"/>
        <end position="541"/>
    </location>
</feature>
<evidence type="ECO:0000259" key="13">
    <source>
        <dbReference type="PROSITE" id="PS51760"/>
    </source>
</evidence>
<keyword evidence="10" id="KW-0326">Glycosidase</keyword>
<comment type="pathway">
    <text evidence="3">Glycan degradation; xylan degradation.</text>
</comment>
<feature type="domain" description="GH10" evidence="13">
    <location>
        <begin position="20"/>
        <end position="338"/>
    </location>
</feature>
<evidence type="ECO:0000256" key="10">
    <source>
        <dbReference type="RuleBase" id="RU361174"/>
    </source>
</evidence>
<dbReference type="EC" id="3.2.1.8" evidence="10"/>
<proteinExistence type="inferred from homology"/>
<comment type="catalytic activity">
    <reaction evidence="1 10">
        <text>Endohydrolysis of (1-&gt;4)-beta-D-xylosidic linkages in xylans.</text>
        <dbReference type="EC" id="3.2.1.8"/>
    </reaction>
</comment>
<dbReference type="SUPFAM" id="SSF51445">
    <property type="entry name" value="(Trans)glycosidases"/>
    <property type="match status" value="1"/>
</dbReference>